<evidence type="ECO:0000313" key="1">
    <source>
        <dbReference type="EMBL" id="GBP18330.1"/>
    </source>
</evidence>
<dbReference type="OrthoDB" id="7487383at2759"/>
<reference evidence="1 2" key="1">
    <citation type="journal article" date="2019" name="Commun. Biol.">
        <title>The bagworm genome reveals a unique fibroin gene that provides high tensile strength.</title>
        <authorList>
            <person name="Kono N."/>
            <person name="Nakamura H."/>
            <person name="Ohtoshi R."/>
            <person name="Tomita M."/>
            <person name="Numata K."/>
            <person name="Arakawa K."/>
        </authorList>
    </citation>
    <scope>NUCLEOTIDE SEQUENCE [LARGE SCALE GENOMIC DNA]</scope>
</reference>
<protein>
    <submittedName>
        <fullName evidence="1">Uncharacterized protein</fullName>
    </submittedName>
</protein>
<sequence length="109" mass="12134">MADHSTLVIVSVYLPATKRLAQSDFEVLLALGDFFYYIENGSSHRTVVGNNMQLVPAFSDHRKLPADVLDLIRAKDSPLRHTSAYCTAKYKSRAQVLQRQEGTHSGGLK</sequence>
<evidence type="ECO:0000313" key="2">
    <source>
        <dbReference type="Proteomes" id="UP000299102"/>
    </source>
</evidence>
<dbReference type="EMBL" id="BGZK01000096">
    <property type="protein sequence ID" value="GBP18330.1"/>
    <property type="molecule type" value="Genomic_DNA"/>
</dbReference>
<keyword evidence="2" id="KW-1185">Reference proteome</keyword>
<dbReference type="AlphaFoldDB" id="A0A4C1TWG7"/>
<accession>A0A4C1TWG7</accession>
<proteinExistence type="predicted"/>
<gene>
    <name evidence="1" type="ORF">EVAR_14722_1</name>
</gene>
<dbReference type="Proteomes" id="UP000299102">
    <property type="component" value="Unassembled WGS sequence"/>
</dbReference>
<comment type="caution">
    <text evidence="1">The sequence shown here is derived from an EMBL/GenBank/DDBJ whole genome shotgun (WGS) entry which is preliminary data.</text>
</comment>
<name>A0A4C1TWG7_EUMVA</name>
<organism evidence="1 2">
    <name type="scientific">Eumeta variegata</name>
    <name type="common">Bagworm moth</name>
    <name type="synonym">Eumeta japonica</name>
    <dbReference type="NCBI Taxonomy" id="151549"/>
    <lineage>
        <taxon>Eukaryota</taxon>
        <taxon>Metazoa</taxon>
        <taxon>Ecdysozoa</taxon>
        <taxon>Arthropoda</taxon>
        <taxon>Hexapoda</taxon>
        <taxon>Insecta</taxon>
        <taxon>Pterygota</taxon>
        <taxon>Neoptera</taxon>
        <taxon>Endopterygota</taxon>
        <taxon>Lepidoptera</taxon>
        <taxon>Glossata</taxon>
        <taxon>Ditrysia</taxon>
        <taxon>Tineoidea</taxon>
        <taxon>Psychidae</taxon>
        <taxon>Oiketicinae</taxon>
        <taxon>Eumeta</taxon>
    </lineage>
</organism>